<keyword evidence="2" id="KW-1133">Transmembrane helix</keyword>
<name>A0AAN0JVQ4_AMPQE</name>
<organism evidence="3 4">
    <name type="scientific">Amphimedon queenslandica</name>
    <name type="common">Sponge</name>
    <dbReference type="NCBI Taxonomy" id="400682"/>
    <lineage>
        <taxon>Eukaryota</taxon>
        <taxon>Metazoa</taxon>
        <taxon>Porifera</taxon>
        <taxon>Demospongiae</taxon>
        <taxon>Heteroscleromorpha</taxon>
        <taxon>Haplosclerida</taxon>
        <taxon>Niphatidae</taxon>
        <taxon>Amphimedon</taxon>
    </lineage>
</organism>
<keyword evidence="2" id="KW-0812">Transmembrane</keyword>
<evidence type="ECO:0000256" key="1">
    <source>
        <dbReference type="SAM" id="MobiDB-lite"/>
    </source>
</evidence>
<dbReference type="EnsemblMetazoa" id="XM_020005427.1">
    <property type="protein sequence ID" value="XP_019860986.1"/>
    <property type="gene ID" value="LOC109589323"/>
</dbReference>
<accession>A0AAN0JVQ4</accession>
<evidence type="ECO:0000313" key="4">
    <source>
        <dbReference type="Proteomes" id="UP000007879"/>
    </source>
</evidence>
<keyword evidence="2" id="KW-0472">Membrane</keyword>
<proteinExistence type="predicted"/>
<evidence type="ECO:0000256" key="2">
    <source>
        <dbReference type="SAM" id="Phobius"/>
    </source>
</evidence>
<evidence type="ECO:0000313" key="3">
    <source>
        <dbReference type="EnsemblMetazoa" id="XP_019860986.1"/>
    </source>
</evidence>
<dbReference type="AlphaFoldDB" id="A0AAN0JVQ4"/>
<feature type="region of interest" description="Disordered" evidence="1">
    <location>
        <begin position="32"/>
        <end position="52"/>
    </location>
</feature>
<dbReference type="Proteomes" id="UP000007879">
    <property type="component" value="Unassembled WGS sequence"/>
</dbReference>
<reference evidence="3" key="2">
    <citation type="submission" date="2024-06" db="UniProtKB">
        <authorList>
            <consortium name="EnsemblMetazoa"/>
        </authorList>
    </citation>
    <scope>IDENTIFICATION</scope>
</reference>
<dbReference type="RefSeq" id="XP_019860986.1">
    <property type="nucleotide sequence ID" value="XM_020005427.1"/>
</dbReference>
<protein>
    <submittedName>
        <fullName evidence="3">Uncharacterized protein</fullName>
    </submittedName>
</protein>
<sequence length="111" mass="12403">MTLINSYIIFLIILVICLSLNIIFLVIANTEDDPEEEGPTPPAVPHINNDTTDRDSFDEIYKTYELTDFDRLLSTSVVRTGDNVVSLDSEGGAIQGNPFVVRDKMKKKVGR</sequence>
<keyword evidence="4" id="KW-1185">Reference proteome</keyword>
<dbReference type="KEGG" id="aqu:109589323"/>
<feature type="transmembrane region" description="Helical" evidence="2">
    <location>
        <begin position="7"/>
        <end position="28"/>
    </location>
</feature>
<reference evidence="4" key="1">
    <citation type="journal article" date="2010" name="Nature">
        <title>The Amphimedon queenslandica genome and the evolution of animal complexity.</title>
        <authorList>
            <person name="Srivastava M."/>
            <person name="Simakov O."/>
            <person name="Chapman J."/>
            <person name="Fahey B."/>
            <person name="Gauthier M.E."/>
            <person name="Mitros T."/>
            <person name="Richards G.S."/>
            <person name="Conaco C."/>
            <person name="Dacre M."/>
            <person name="Hellsten U."/>
            <person name="Larroux C."/>
            <person name="Putnam N.H."/>
            <person name="Stanke M."/>
            <person name="Adamska M."/>
            <person name="Darling A."/>
            <person name="Degnan S.M."/>
            <person name="Oakley T.H."/>
            <person name="Plachetzki D.C."/>
            <person name="Zhai Y."/>
            <person name="Adamski M."/>
            <person name="Calcino A."/>
            <person name="Cummins S.F."/>
            <person name="Goodstein D.M."/>
            <person name="Harris C."/>
            <person name="Jackson D.J."/>
            <person name="Leys S.P."/>
            <person name="Shu S."/>
            <person name="Woodcroft B.J."/>
            <person name="Vervoort M."/>
            <person name="Kosik K.S."/>
            <person name="Manning G."/>
            <person name="Degnan B.M."/>
            <person name="Rokhsar D.S."/>
        </authorList>
    </citation>
    <scope>NUCLEOTIDE SEQUENCE [LARGE SCALE GENOMIC DNA]</scope>
</reference>
<dbReference type="GeneID" id="109589323"/>